<feature type="transmembrane region" description="Helical" evidence="6">
    <location>
        <begin position="105"/>
        <end position="126"/>
    </location>
</feature>
<accession>A0A328EN28</accession>
<feature type="transmembrane region" description="Helical" evidence="6">
    <location>
        <begin position="397"/>
        <end position="415"/>
    </location>
</feature>
<evidence type="ECO:0000313" key="7">
    <source>
        <dbReference type="EMBL" id="RAL70045.1"/>
    </source>
</evidence>
<evidence type="ECO:0000256" key="1">
    <source>
        <dbReference type="ARBA" id="ARBA00003408"/>
    </source>
</evidence>
<comment type="similarity">
    <text evidence="2">Belongs to the multi antimicrobial extrusion (MATE) (TC 2.A.66.1) family.</text>
</comment>
<keyword evidence="4" id="KW-0813">Transport</keyword>
<evidence type="ECO:0000313" key="8">
    <source>
        <dbReference type="Proteomes" id="UP000248786"/>
    </source>
</evidence>
<feature type="transmembrane region" description="Helical" evidence="6">
    <location>
        <begin position="421"/>
        <end position="444"/>
    </location>
</feature>
<dbReference type="EMBL" id="QGLD01000018">
    <property type="protein sequence ID" value="RAL70045.1"/>
    <property type="molecule type" value="Genomic_DNA"/>
</dbReference>
<feature type="transmembrane region" description="Helical" evidence="6">
    <location>
        <begin position="321"/>
        <end position="344"/>
    </location>
</feature>
<comment type="function">
    <text evidence="1">Multidrug efflux pump.</text>
</comment>
<evidence type="ECO:0000256" key="4">
    <source>
        <dbReference type="ARBA" id="ARBA00022448"/>
    </source>
</evidence>
<keyword evidence="6" id="KW-0812">Transmembrane</keyword>
<feature type="transmembrane region" description="Helical" evidence="6">
    <location>
        <begin position="67"/>
        <end position="84"/>
    </location>
</feature>
<evidence type="ECO:0000256" key="6">
    <source>
        <dbReference type="SAM" id="Phobius"/>
    </source>
</evidence>
<evidence type="ECO:0000256" key="5">
    <source>
        <dbReference type="ARBA" id="ARBA00031636"/>
    </source>
</evidence>
<dbReference type="AlphaFoldDB" id="A0A328EN28"/>
<feature type="transmembrane region" description="Helical" evidence="6">
    <location>
        <begin position="280"/>
        <end position="300"/>
    </location>
</feature>
<dbReference type="Proteomes" id="UP000248786">
    <property type="component" value="Unassembled WGS sequence"/>
</dbReference>
<dbReference type="GO" id="GO:0005886">
    <property type="term" value="C:plasma membrane"/>
    <property type="evidence" value="ECO:0007669"/>
    <property type="project" value="TreeGrafter"/>
</dbReference>
<dbReference type="GO" id="GO:0015297">
    <property type="term" value="F:antiporter activity"/>
    <property type="evidence" value="ECO:0007669"/>
    <property type="project" value="InterPro"/>
</dbReference>
<evidence type="ECO:0000256" key="3">
    <source>
        <dbReference type="ARBA" id="ARBA00020268"/>
    </source>
</evidence>
<feature type="transmembrane region" description="Helical" evidence="6">
    <location>
        <begin position="209"/>
        <end position="227"/>
    </location>
</feature>
<protein>
    <recommendedName>
        <fullName evidence="3">Probable multidrug resistance protein NorM</fullName>
    </recommendedName>
    <alternativeName>
        <fullName evidence="5">Multidrug-efflux transporter</fullName>
    </alternativeName>
</protein>
<organism evidence="7 8">
    <name type="scientific">Dehalococcoides mccartyi</name>
    <dbReference type="NCBI Taxonomy" id="61435"/>
    <lineage>
        <taxon>Bacteria</taxon>
        <taxon>Bacillati</taxon>
        <taxon>Chloroflexota</taxon>
        <taxon>Dehalococcoidia</taxon>
        <taxon>Dehalococcoidales</taxon>
        <taxon>Dehalococcoidaceae</taxon>
        <taxon>Dehalococcoides</taxon>
    </lineage>
</organism>
<gene>
    <name evidence="7" type="ORF">C1G86_1572</name>
</gene>
<dbReference type="InterPro" id="IPR002528">
    <property type="entry name" value="MATE_fam"/>
</dbReference>
<feature type="transmembrane region" description="Helical" evidence="6">
    <location>
        <begin position="356"/>
        <end position="376"/>
    </location>
</feature>
<feature type="transmembrane region" description="Helical" evidence="6">
    <location>
        <begin position="20"/>
        <end position="38"/>
    </location>
</feature>
<dbReference type="Pfam" id="PF01554">
    <property type="entry name" value="MatE"/>
    <property type="match status" value="1"/>
</dbReference>
<feature type="transmembrane region" description="Helical" evidence="6">
    <location>
        <begin position="169"/>
        <end position="189"/>
    </location>
</feature>
<keyword evidence="6" id="KW-0472">Membrane</keyword>
<feature type="transmembrane region" description="Helical" evidence="6">
    <location>
        <begin position="146"/>
        <end position="164"/>
    </location>
</feature>
<dbReference type="InterPro" id="IPR050222">
    <property type="entry name" value="MATE_MdtK"/>
</dbReference>
<dbReference type="PANTHER" id="PTHR43298:SF2">
    <property type="entry name" value="FMN_FAD EXPORTER YEEO-RELATED"/>
    <property type="match status" value="1"/>
</dbReference>
<feature type="transmembrane region" description="Helical" evidence="6">
    <location>
        <begin position="248"/>
        <end position="268"/>
    </location>
</feature>
<dbReference type="PANTHER" id="PTHR43298">
    <property type="entry name" value="MULTIDRUG RESISTANCE PROTEIN NORM-RELATED"/>
    <property type="match status" value="1"/>
</dbReference>
<name>A0A328EN28_9CHLR</name>
<reference evidence="7 8" key="1">
    <citation type="submission" date="2018-05" db="EMBL/GenBank/DDBJ databases">
        <title>Draft genome sequences of Dehalococcoides mccartyi strains RC and KS.</title>
        <authorList>
            <person name="Higgins S.A."/>
            <person name="Padilla-Crespo E."/>
            <person name="Loeffler F.E."/>
        </authorList>
    </citation>
    <scope>NUCLEOTIDE SEQUENCE [LARGE SCALE GENOMIC DNA]</scope>
    <source>
        <strain evidence="7 8">KS</strain>
    </source>
</reference>
<keyword evidence="6" id="KW-1133">Transmembrane helix</keyword>
<sequence>MASHVLTKRLQSVKQLLTQWDWKLLFLIFLYMALPQFYRSYSVYLIGNAIPDTNAIATVAQWQFVDLLLEVVQETFVLAIFFFVGKGMQSKEGPASQIKTSLTTILLFSIVLAAVLFTLSSNFVAIIGTPETIRATTSTFLKIKTAGIPIFLLSAACVIIVETVNRKKLILTLAILQVIYRFVLDSLFYGGYSFSLNMGVLGVAWSDTLASLALLITTLILIRRLAWEKLKDWKSLFSFKDWRSYLRVGAWSGLDSLVRNVAYFFMIVRLLNLLGANHIGGYYLAMHIFWSFLLVPILALSETSKVLIANSSSNMVKVRSLWYSSLIIGGLVLLLWLIFLPFWRSFAGLLNSNGEVVNFSTTAMMILVVPYILFALNNVTDSIFYGVGKTKYQAYQAIITNGTVYVVAFVAYLTGLWEPTFISILILFGIGILVDSILTIYYALRVLYKKDIWLKSKVGMVPAEKALDI</sequence>
<dbReference type="GO" id="GO:0042910">
    <property type="term" value="F:xenobiotic transmembrane transporter activity"/>
    <property type="evidence" value="ECO:0007669"/>
    <property type="project" value="InterPro"/>
</dbReference>
<comment type="caution">
    <text evidence="7">The sequence shown here is derived from an EMBL/GenBank/DDBJ whole genome shotgun (WGS) entry which is preliminary data.</text>
</comment>
<proteinExistence type="inferred from homology"/>
<evidence type="ECO:0000256" key="2">
    <source>
        <dbReference type="ARBA" id="ARBA00010199"/>
    </source>
</evidence>